<protein>
    <submittedName>
        <fullName evidence="1">Uncharacterized protein</fullName>
    </submittedName>
</protein>
<gene>
    <name evidence="1" type="ORF">HMPREF9709_00301</name>
</gene>
<dbReference type="EMBL" id="AGEI01000011">
    <property type="protein sequence ID" value="EHR35610.1"/>
    <property type="molecule type" value="Genomic_DNA"/>
</dbReference>
<evidence type="ECO:0000313" key="1">
    <source>
        <dbReference type="EMBL" id="EHR35610.1"/>
    </source>
</evidence>
<dbReference type="PANTHER" id="PTHR40254">
    <property type="entry name" value="BLR0577 PROTEIN"/>
    <property type="match status" value="1"/>
</dbReference>
<name>H3NLU0_9FIRM</name>
<dbReference type="GeneID" id="96998314"/>
<accession>H3NLU0</accession>
<dbReference type="STRING" id="883114.HMPREF9709_00301"/>
<dbReference type="HOGENOM" id="CLU_993129_0_0_9"/>
<keyword evidence="2" id="KW-1185">Reference proteome</keyword>
<organism evidence="1 2">
    <name type="scientific">Helcococcus kunzii ATCC 51366</name>
    <dbReference type="NCBI Taxonomy" id="883114"/>
    <lineage>
        <taxon>Bacteria</taxon>
        <taxon>Bacillati</taxon>
        <taxon>Bacillota</taxon>
        <taxon>Tissierellia</taxon>
        <taxon>Tissierellales</taxon>
        <taxon>Peptoniphilaceae</taxon>
        <taxon>Helcococcus</taxon>
    </lineage>
</organism>
<dbReference type="RefSeq" id="WP_005397260.1">
    <property type="nucleotide sequence ID" value="NZ_JH601088.1"/>
</dbReference>
<dbReference type="PATRIC" id="fig|883114.3.peg.296"/>
<dbReference type="InterPro" id="IPR052189">
    <property type="entry name" value="L-asp_N-monooxygenase_NS-form"/>
</dbReference>
<reference evidence="1 2" key="1">
    <citation type="submission" date="2012-01" db="EMBL/GenBank/DDBJ databases">
        <title>The Genome Sequence of Helcococcus kunzii ATCC 51366.</title>
        <authorList>
            <consortium name="The Broad Institute Genome Sequencing Platform"/>
            <person name="Earl A."/>
            <person name="Ward D."/>
            <person name="Feldgarden M."/>
            <person name="Gevers D."/>
            <person name="Huys G."/>
            <person name="Young S.K."/>
            <person name="Zeng Q."/>
            <person name="Gargeya S."/>
            <person name="Fitzgerald M."/>
            <person name="Haas B."/>
            <person name="Abouelleil A."/>
            <person name="Alvarado L."/>
            <person name="Arachchi H.M."/>
            <person name="Berlin A."/>
            <person name="Chapman S.B."/>
            <person name="Gearin G."/>
            <person name="Goldberg J."/>
            <person name="Griggs A."/>
            <person name="Gujja S."/>
            <person name="Hansen M."/>
            <person name="Heiman D."/>
            <person name="Howarth C."/>
            <person name="Larimer J."/>
            <person name="Lui A."/>
            <person name="MacDonald P.J.P."/>
            <person name="McCowen C."/>
            <person name="Montmayeur A."/>
            <person name="Murphy C."/>
            <person name="Neiman D."/>
            <person name="Pearson M."/>
            <person name="Priest M."/>
            <person name="Roberts A."/>
            <person name="Saif S."/>
            <person name="Shea T."/>
            <person name="Sisk P."/>
            <person name="Stolte C."/>
            <person name="Sykes S."/>
            <person name="Wortman J."/>
            <person name="Nusbaum C."/>
            <person name="Birren B."/>
        </authorList>
    </citation>
    <scope>NUCLEOTIDE SEQUENCE [LARGE SCALE GENOMIC DNA]</scope>
    <source>
        <strain evidence="1 2">ATCC 51366</strain>
    </source>
</reference>
<dbReference type="eggNOG" id="COG4529">
    <property type="taxonomic scope" value="Bacteria"/>
</dbReference>
<evidence type="ECO:0000313" key="2">
    <source>
        <dbReference type="Proteomes" id="UP000004191"/>
    </source>
</evidence>
<dbReference type="Proteomes" id="UP000004191">
    <property type="component" value="Unassembled WGS sequence"/>
</dbReference>
<dbReference type="OrthoDB" id="2211465at2"/>
<proteinExistence type="predicted"/>
<dbReference type="AlphaFoldDB" id="H3NLU0"/>
<comment type="caution">
    <text evidence="1">The sequence shown here is derived from an EMBL/GenBank/DDBJ whole genome shotgun (WGS) entry which is preliminary data.</text>
</comment>
<dbReference type="PANTHER" id="PTHR40254:SF1">
    <property type="entry name" value="BLR0577 PROTEIN"/>
    <property type="match status" value="1"/>
</dbReference>
<sequence length="280" mass="32998">MQEKKMETPIYFFVRESIFHQPSIPNEIDNNFTFSFSDEWISKNSDKNGFIKLDTIINQVKEDLLNENIDFMKYYNQVKEKTVENYKKLLKEKSVEITLISKYFIRIATFFSTLYASLTINDQKRYMKKYDKMLEPFYNVTPYETSKWIIECVEKGKVIFEKNLDEIEIKNGKFIAKGDNDIEVDYLLNATGFNFNLEENTEENTLLKNLYNKKMIQPDDEGNFINVTAPNLNILSKKYGELKNFYVIGMWAYGVLIRANSADIIIRSTRAVADRFMGEK</sequence>